<gene>
    <name evidence="1" type="ORF">K5I29_11220</name>
</gene>
<dbReference type="RefSeq" id="WP_264433402.1">
    <property type="nucleotide sequence ID" value="NZ_CP081495.1"/>
</dbReference>
<sequence length="168" mass="19440">MENEIVNKVANSSLEVFDLEDFYPTEELVVFDISQFLFEGFLLKEKEFRADLKAYNWEQFNNKYVAIFCSTDAILPAWAFMLVSTYLQNHAKKAVQGTLNQLKIAIYQDIIDQIDFSFYQDKPVIIKGCSKKPIPEEAYVMAIQPMMQVARSIMFGEACSAVPMYKRK</sequence>
<dbReference type="Proteomes" id="UP001163328">
    <property type="component" value="Chromosome"/>
</dbReference>
<keyword evidence="2" id="KW-1185">Reference proteome</keyword>
<dbReference type="InterPro" id="IPR018914">
    <property type="entry name" value="DUF2480"/>
</dbReference>
<name>A0ABY6LZQ6_9FLAO</name>
<evidence type="ECO:0000313" key="2">
    <source>
        <dbReference type="Proteomes" id="UP001163328"/>
    </source>
</evidence>
<reference evidence="1" key="1">
    <citation type="submission" date="2021-08" db="EMBL/GenBank/DDBJ databases">
        <title>Flavobacterium sp. strain CC-SYL302.</title>
        <authorList>
            <person name="Lin S.-Y."/>
            <person name="Lee T.-H."/>
            <person name="Young C.-C."/>
        </authorList>
    </citation>
    <scope>NUCLEOTIDE SEQUENCE</scope>
    <source>
        <strain evidence="1">CC-SYL302</strain>
    </source>
</reference>
<proteinExistence type="predicted"/>
<dbReference type="EMBL" id="CP081495">
    <property type="protein sequence ID" value="UYW01047.1"/>
    <property type="molecule type" value="Genomic_DNA"/>
</dbReference>
<protein>
    <submittedName>
        <fullName evidence="1">DUF2480 family protein</fullName>
    </submittedName>
</protein>
<accession>A0ABY6LZQ6</accession>
<evidence type="ECO:0000313" key="1">
    <source>
        <dbReference type="EMBL" id="UYW01047.1"/>
    </source>
</evidence>
<dbReference type="Pfam" id="PF10652">
    <property type="entry name" value="DUF2480"/>
    <property type="match status" value="1"/>
</dbReference>
<organism evidence="1 2">
    <name type="scientific">Flavobacterium agricola</name>
    <dbReference type="NCBI Taxonomy" id="2870839"/>
    <lineage>
        <taxon>Bacteria</taxon>
        <taxon>Pseudomonadati</taxon>
        <taxon>Bacteroidota</taxon>
        <taxon>Flavobacteriia</taxon>
        <taxon>Flavobacteriales</taxon>
        <taxon>Flavobacteriaceae</taxon>
        <taxon>Flavobacterium</taxon>
    </lineage>
</organism>